<dbReference type="GO" id="GO:0032561">
    <property type="term" value="F:guanyl ribonucleotide binding"/>
    <property type="evidence" value="ECO:0007669"/>
    <property type="project" value="UniProtKB-ARBA"/>
</dbReference>
<dbReference type="SUPFAM" id="SSF54211">
    <property type="entry name" value="Ribosomal protein S5 domain 2-like"/>
    <property type="match status" value="1"/>
</dbReference>
<organism evidence="4 5">
    <name type="scientific">Candidatus Anaerobiospirillum pullistercoris</name>
    <dbReference type="NCBI Taxonomy" id="2838452"/>
    <lineage>
        <taxon>Bacteria</taxon>
        <taxon>Pseudomonadati</taxon>
        <taxon>Pseudomonadota</taxon>
        <taxon>Gammaproteobacteria</taxon>
        <taxon>Aeromonadales</taxon>
        <taxon>Succinivibrionaceae</taxon>
        <taxon>Anaerobiospirillum</taxon>
    </lineage>
</organism>
<dbReference type="NCBIfam" id="TIGR00257">
    <property type="entry name" value="IMPACT_YIGZ"/>
    <property type="match status" value="1"/>
</dbReference>
<feature type="region of interest" description="Disordered" evidence="2">
    <location>
        <begin position="1"/>
        <end position="26"/>
    </location>
</feature>
<dbReference type="InterPro" id="IPR020569">
    <property type="entry name" value="UPF0029_Impact_CS"/>
</dbReference>
<dbReference type="PANTHER" id="PTHR16301">
    <property type="entry name" value="IMPACT-RELATED"/>
    <property type="match status" value="1"/>
</dbReference>
<name>A0A9D1WF18_9GAMM</name>
<comment type="similarity">
    <text evidence="1">Belongs to the IMPACT family.</text>
</comment>
<evidence type="ECO:0000259" key="3">
    <source>
        <dbReference type="Pfam" id="PF01205"/>
    </source>
</evidence>
<dbReference type="SUPFAM" id="SSF54980">
    <property type="entry name" value="EF-G C-terminal domain-like"/>
    <property type="match status" value="1"/>
</dbReference>
<dbReference type="InterPro" id="IPR020568">
    <property type="entry name" value="Ribosomal_Su5_D2-typ_SF"/>
</dbReference>
<comment type="caution">
    <text evidence="4">The sequence shown here is derived from an EMBL/GenBank/DDBJ whole genome shotgun (WGS) entry which is preliminary data.</text>
</comment>
<feature type="domain" description="Impact N-terminal" evidence="3">
    <location>
        <begin position="59"/>
        <end position="166"/>
    </location>
</feature>
<reference evidence="4" key="2">
    <citation type="submission" date="2021-04" db="EMBL/GenBank/DDBJ databases">
        <authorList>
            <person name="Gilroy R."/>
        </authorList>
    </citation>
    <scope>NUCLEOTIDE SEQUENCE</scope>
    <source>
        <strain evidence="4">USASDec5-558</strain>
    </source>
</reference>
<dbReference type="GO" id="GO:0006446">
    <property type="term" value="P:regulation of translational initiation"/>
    <property type="evidence" value="ECO:0007669"/>
    <property type="project" value="TreeGrafter"/>
</dbReference>
<dbReference type="Pfam" id="PF01205">
    <property type="entry name" value="Impact_N"/>
    <property type="match status" value="1"/>
</dbReference>
<gene>
    <name evidence="4" type="ORF">H9850_09850</name>
</gene>
<dbReference type="InterPro" id="IPR023582">
    <property type="entry name" value="Impact"/>
</dbReference>
<dbReference type="InterPro" id="IPR035647">
    <property type="entry name" value="EFG_III/V"/>
</dbReference>
<dbReference type="Gene3D" id="3.30.230.30">
    <property type="entry name" value="Impact, N-terminal domain"/>
    <property type="match status" value="1"/>
</dbReference>
<dbReference type="AlphaFoldDB" id="A0A9D1WF18"/>
<accession>A0A9D1WF18</accession>
<proteinExistence type="inferred from homology"/>
<dbReference type="InterPro" id="IPR036956">
    <property type="entry name" value="Impact_N_sf"/>
</dbReference>
<dbReference type="InterPro" id="IPR001498">
    <property type="entry name" value="Impact_N"/>
</dbReference>
<evidence type="ECO:0000313" key="4">
    <source>
        <dbReference type="EMBL" id="HIX57754.1"/>
    </source>
</evidence>
<evidence type="ECO:0000256" key="1">
    <source>
        <dbReference type="ARBA" id="ARBA00007665"/>
    </source>
</evidence>
<dbReference type="Proteomes" id="UP000886829">
    <property type="component" value="Unassembled WGS sequence"/>
</dbReference>
<dbReference type="EMBL" id="DXEV01000196">
    <property type="protein sequence ID" value="HIX57754.1"/>
    <property type="molecule type" value="Genomic_DNA"/>
</dbReference>
<dbReference type="GO" id="GO:0005737">
    <property type="term" value="C:cytoplasm"/>
    <property type="evidence" value="ECO:0007669"/>
    <property type="project" value="TreeGrafter"/>
</dbReference>
<dbReference type="PROSITE" id="PS00910">
    <property type="entry name" value="UPF0029"/>
    <property type="match status" value="1"/>
</dbReference>
<sequence>MAKAKDKKTGTKAQESASKDQSGTDSVSLTTGGGVIAADSYLVPDLKTGQCHEHEIVIKRSRFITSIGHTSSVEEAKDFIAMITERYADARHNCFAFNATAPNSTAFCGCSDDGEPKGTAGQPMLNVVLHCGVGELTAVVTRYFGGILLGTGGLVKAYQGSVKEALETLPTCERMISAYLTIGLEHRYLPKLMHILPRYRASVEKENFAEIAYLDLRLPQHEAEPLLRELSDLTKGGLRVIAQR</sequence>
<evidence type="ECO:0000313" key="5">
    <source>
        <dbReference type="Proteomes" id="UP000886829"/>
    </source>
</evidence>
<dbReference type="GO" id="GO:0017111">
    <property type="term" value="F:ribonucleoside triphosphate phosphatase activity"/>
    <property type="evidence" value="ECO:0007669"/>
    <property type="project" value="UniProtKB-ARBA"/>
</dbReference>
<dbReference type="GO" id="GO:0043168">
    <property type="term" value="F:anion binding"/>
    <property type="evidence" value="ECO:0007669"/>
    <property type="project" value="UniProtKB-ARBA"/>
</dbReference>
<feature type="compositionally biased region" description="Polar residues" evidence="2">
    <location>
        <begin position="14"/>
        <end position="26"/>
    </location>
</feature>
<protein>
    <submittedName>
        <fullName evidence="4">YigZ family protein</fullName>
    </submittedName>
</protein>
<dbReference type="PANTHER" id="PTHR16301:SF20">
    <property type="entry name" value="IMPACT FAMILY MEMBER YIGZ"/>
    <property type="match status" value="1"/>
</dbReference>
<evidence type="ECO:0000256" key="2">
    <source>
        <dbReference type="SAM" id="MobiDB-lite"/>
    </source>
</evidence>
<dbReference type="InterPro" id="IPR015796">
    <property type="entry name" value="Impact_YigZ-like"/>
</dbReference>
<reference evidence="4" key="1">
    <citation type="journal article" date="2021" name="PeerJ">
        <title>Extensive microbial diversity within the chicken gut microbiome revealed by metagenomics and culture.</title>
        <authorList>
            <person name="Gilroy R."/>
            <person name="Ravi A."/>
            <person name="Getino M."/>
            <person name="Pursley I."/>
            <person name="Horton D.L."/>
            <person name="Alikhan N.F."/>
            <person name="Baker D."/>
            <person name="Gharbi K."/>
            <person name="Hall N."/>
            <person name="Watson M."/>
            <person name="Adriaenssens E.M."/>
            <person name="Foster-Nyarko E."/>
            <person name="Jarju S."/>
            <person name="Secka A."/>
            <person name="Antonio M."/>
            <person name="Oren A."/>
            <person name="Chaudhuri R.R."/>
            <person name="La Ragione R."/>
            <person name="Hildebrand F."/>
            <person name="Pallen M.J."/>
        </authorList>
    </citation>
    <scope>NUCLEOTIDE SEQUENCE</scope>
    <source>
        <strain evidence="4">USASDec5-558</strain>
    </source>
</reference>